<reference evidence="1 2" key="1">
    <citation type="submission" date="2024-09" db="EMBL/GenBank/DDBJ databases">
        <title>Taxonomic and Genotyping Characterization of Leptospira Strains isolated from Multiple Sources in Colombia highlights the importance of intermediate species.</title>
        <authorList>
            <person name="Torres Higuera L."/>
            <person name="Rojas Tapias D."/>
            <person name="Jimenez Velasquez S."/>
            <person name="Renjifo Ibanez C."/>
        </authorList>
    </citation>
    <scope>NUCLEOTIDE SEQUENCE [LARGE SCALE GENOMIC DNA]</scope>
    <source>
        <strain evidence="1 2">Lep080</strain>
    </source>
</reference>
<sequence length="242" mass="24421">MKRFITRISLPLLLTLGLAGCDGKSDPDLTALALSGVGATSDPTSCATNITAANNTYQLACTPSAGAVRHIRVEGVLTQAASGHGAVYISSGYTDGIAGTTTSPSLAANDGRFILTLYQGGPVAYARYGTETAYATDNGNPPSALGGDGTSTFSSFATSASTVCYDISGDSVPKVTVWATGVNSADCTDWNTLNSGNAIISKANWTSNVGIGSTGSTSHYFKASSASGVSATKVVLFSTSVL</sequence>
<gene>
    <name evidence="1" type="ORF">ACE5IX_04400</name>
</gene>
<keyword evidence="2" id="KW-1185">Reference proteome</keyword>
<evidence type="ECO:0000313" key="2">
    <source>
        <dbReference type="Proteomes" id="UP001580391"/>
    </source>
</evidence>
<accession>A0ABV5BK96</accession>
<dbReference type="RefSeq" id="WP_375516660.1">
    <property type="nucleotide sequence ID" value="NZ_JBHILI010000001.1"/>
</dbReference>
<evidence type="ECO:0008006" key="3">
    <source>
        <dbReference type="Google" id="ProtNLM"/>
    </source>
</evidence>
<dbReference type="Proteomes" id="UP001580391">
    <property type="component" value="Unassembled WGS sequence"/>
</dbReference>
<dbReference type="PROSITE" id="PS51257">
    <property type="entry name" value="PROKAR_LIPOPROTEIN"/>
    <property type="match status" value="1"/>
</dbReference>
<comment type="caution">
    <text evidence="1">The sequence shown here is derived from an EMBL/GenBank/DDBJ whole genome shotgun (WGS) entry which is preliminary data.</text>
</comment>
<organism evidence="1 2">
    <name type="scientific">Leptospira wolffii</name>
    <dbReference type="NCBI Taxonomy" id="409998"/>
    <lineage>
        <taxon>Bacteria</taxon>
        <taxon>Pseudomonadati</taxon>
        <taxon>Spirochaetota</taxon>
        <taxon>Spirochaetia</taxon>
        <taxon>Leptospirales</taxon>
        <taxon>Leptospiraceae</taxon>
        <taxon>Leptospira</taxon>
    </lineage>
</organism>
<dbReference type="EMBL" id="JBHILJ010000001">
    <property type="protein sequence ID" value="MFB5735733.1"/>
    <property type="molecule type" value="Genomic_DNA"/>
</dbReference>
<proteinExistence type="predicted"/>
<protein>
    <recommendedName>
        <fullName evidence="3">Lipoprotein</fullName>
    </recommendedName>
</protein>
<evidence type="ECO:0000313" key="1">
    <source>
        <dbReference type="EMBL" id="MFB5735733.1"/>
    </source>
</evidence>
<name>A0ABV5BK96_9LEPT</name>